<geneLocation type="plasmid" evidence="4 5">
    <name>EAL2_808p</name>
</geneLocation>
<dbReference type="Pfam" id="PF01385">
    <property type="entry name" value="OrfB_IS605"/>
    <property type="match status" value="1"/>
</dbReference>
<accession>W8UBR2</accession>
<dbReference type="NCBIfam" id="NF040570">
    <property type="entry name" value="guided_TnpB"/>
    <property type="match status" value="1"/>
</dbReference>
<dbReference type="AlphaFoldDB" id="W8UBR2"/>
<evidence type="ECO:0000259" key="2">
    <source>
        <dbReference type="Pfam" id="PF01385"/>
    </source>
</evidence>
<keyword evidence="5" id="KW-1185">Reference proteome</keyword>
<dbReference type="EMBL" id="CP007453">
    <property type="protein sequence ID" value="AHM58156.1"/>
    <property type="molecule type" value="Genomic_DNA"/>
</dbReference>
<dbReference type="PATRIC" id="fig|1286171.3.peg.2836"/>
<dbReference type="InterPro" id="IPR021027">
    <property type="entry name" value="Transposase_put_HTH"/>
</dbReference>
<dbReference type="KEGG" id="eac:EAL2_808p06530"/>
<dbReference type="Pfam" id="PF12323">
    <property type="entry name" value="HTH_OrfB_IS605"/>
    <property type="match status" value="1"/>
</dbReference>
<sequence length="329" mass="38763">MIKGLKIRLYPTSEQERLMWQHIGSMRFVYNWALARRSDEYKVSGKNLSAVDLGKELTQLKQTEELSWMYEISNATLKEAIRDLDKAYNNFFNGKGFPRFKSRKRSKIKFYSRYDKLYFKENMVNLEKIGKVRCRHDYDIDLMQVQKFSNPRVSWNGRCWVLSVGVEALQEKQKLTNVSLGIDLGIKQLAITNVDELDANNINKTARVRNLEKRLKRHQRQCSRKYENNKKGGSYRKTKNIAKIEKKIKKLHSRLANIRLNHIHHTTSAMVKTKPCRIVMEDLNVSDMMKNRHLSKAIMQQGFAIFIAQMEYKCKALGIEFVQVPRFYP</sequence>
<feature type="domain" description="Probable transposase IS891/IS1136/IS1341" evidence="2">
    <location>
        <begin position="171"/>
        <end position="292"/>
    </location>
</feature>
<dbReference type="Proteomes" id="UP000019591">
    <property type="component" value="Plasmid EAL2_808p"/>
</dbReference>
<dbReference type="HOGENOM" id="CLU_032903_0_2_9"/>
<keyword evidence="1" id="KW-0175">Coiled coil</keyword>
<protein>
    <submittedName>
        <fullName evidence="4">Transposase</fullName>
    </submittedName>
</protein>
<keyword evidence="4" id="KW-0614">Plasmid</keyword>
<evidence type="ECO:0000313" key="4">
    <source>
        <dbReference type="EMBL" id="AHM58156.1"/>
    </source>
</evidence>
<evidence type="ECO:0000259" key="3">
    <source>
        <dbReference type="Pfam" id="PF12323"/>
    </source>
</evidence>
<gene>
    <name evidence="4" type="ORF">EAL2_808p06530</name>
</gene>
<evidence type="ECO:0000256" key="1">
    <source>
        <dbReference type="SAM" id="Coils"/>
    </source>
</evidence>
<dbReference type="InterPro" id="IPR001959">
    <property type="entry name" value="Transposase"/>
</dbReference>
<feature type="domain" description="Transposase putative helix-turn-helix" evidence="3">
    <location>
        <begin position="1"/>
        <end position="46"/>
    </location>
</feature>
<name>W8UBR2_PEPAC</name>
<feature type="coiled-coil region" evidence="1">
    <location>
        <begin position="194"/>
        <end position="261"/>
    </location>
</feature>
<organism evidence="4 5">
    <name type="scientific">Peptoclostridium acidaminophilum DSM 3953</name>
    <dbReference type="NCBI Taxonomy" id="1286171"/>
    <lineage>
        <taxon>Bacteria</taxon>
        <taxon>Bacillati</taxon>
        <taxon>Bacillota</taxon>
        <taxon>Clostridia</taxon>
        <taxon>Peptostreptococcales</taxon>
        <taxon>Peptoclostridiaceae</taxon>
        <taxon>Peptoclostridium</taxon>
    </lineage>
</organism>
<dbReference type="eggNOG" id="COG0675">
    <property type="taxonomic scope" value="Bacteria"/>
</dbReference>
<evidence type="ECO:0000313" key="5">
    <source>
        <dbReference type="Proteomes" id="UP000019591"/>
    </source>
</evidence>
<reference evidence="4 5" key="1">
    <citation type="journal article" date="2014" name="Genome Announc.">
        <title>Complete Genome Sequence of Amino Acid-Utilizing Eubacterium acidaminophilum al-2 (DSM 3953).</title>
        <authorList>
            <person name="Poehlein A."/>
            <person name="Andreesen J.R."/>
            <person name="Daniel R."/>
        </authorList>
    </citation>
    <scope>NUCLEOTIDE SEQUENCE [LARGE SCALE GENOMIC DNA]</scope>
    <source>
        <strain evidence="4 5">DSM 3953</strain>
        <plasmid evidence="5">Plasmid EAL2_808p</plasmid>
    </source>
</reference>
<proteinExistence type="predicted"/>